<accession>A0A2U1CSU1</accession>
<evidence type="ECO:0000256" key="7">
    <source>
        <dbReference type="ARBA" id="ARBA00022795"/>
    </source>
</evidence>
<dbReference type="GO" id="GO:0071973">
    <property type="term" value="P:bacterial-type flagellum-dependent cell motility"/>
    <property type="evidence" value="ECO:0007669"/>
    <property type="project" value="InterPro"/>
</dbReference>
<dbReference type="Proteomes" id="UP000246145">
    <property type="component" value="Unassembled WGS sequence"/>
</dbReference>
<evidence type="ECO:0000256" key="10">
    <source>
        <dbReference type="ARBA" id="ARBA00023225"/>
    </source>
</evidence>
<dbReference type="GO" id="GO:0003774">
    <property type="term" value="F:cytoskeletal motor activity"/>
    <property type="evidence" value="ECO:0007669"/>
    <property type="project" value="InterPro"/>
</dbReference>
<keyword evidence="8" id="KW-0653">Protein transport</keyword>
<feature type="compositionally biased region" description="Basic and acidic residues" evidence="12">
    <location>
        <begin position="123"/>
        <end position="138"/>
    </location>
</feature>
<evidence type="ECO:0000256" key="12">
    <source>
        <dbReference type="SAM" id="MobiDB-lite"/>
    </source>
</evidence>
<keyword evidence="14" id="KW-1185">Reference proteome</keyword>
<comment type="subcellular location">
    <subcellularLocation>
        <location evidence="1">Cell membrane</location>
        <topology evidence="1">Peripheral membrane protein</topology>
        <orientation evidence="1">Cytoplasmic side</orientation>
    </subcellularLocation>
</comment>
<dbReference type="GO" id="GO:0006935">
    <property type="term" value="P:chemotaxis"/>
    <property type="evidence" value="ECO:0007669"/>
    <property type="project" value="UniProtKB-KW"/>
</dbReference>
<keyword evidence="4" id="KW-0813">Transport</keyword>
<dbReference type="InterPro" id="IPR018006">
    <property type="entry name" value="Flag_FliJ_proteobac"/>
</dbReference>
<dbReference type="Pfam" id="PF02050">
    <property type="entry name" value="FliJ"/>
    <property type="match status" value="1"/>
</dbReference>
<evidence type="ECO:0000256" key="9">
    <source>
        <dbReference type="ARBA" id="ARBA00023136"/>
    </source>
</evidence>
<dbReference type="NCBIfam" id="TIGR02473">
    <property type="entry name" value="flagell_FliJ"/>
    <property type="match status" value="1"/>
</dbReference>
<evidence type="ECO:0000313" key="13">
    <source>
        <dbReference type="EMBL" id="PVY68894.1"/>
    </source>
</evidence>
<dbReference type="InterPro" id="IPR052570">
    <property type="entry name" value="FliJ"/>
</dbReference>
<dbReference type="PANTHER" id="PTHR38786:SF1">
    <property type="entry name" value="FLAGELLAR FLIJ PROTEIN"/>
    <property type="match status" value="1"/>
</dbReference>
<proteinExistence type="inferred from homology"/>
<feature type="region of interest" description="Disordered" evidence="12">
    <location>
        <begin position="115"/>
        <end position="147"/>
    </location>
</feature>
<evidence type="ECO:0000256" key="6">
    <source>
        <dbReference type="ARBA" id="ARBA00022500"/>
    </source>
</evidence>
<evidence type="ECO:0000256" key="4">
    <source>
        <dbReference type="ARBA" id="ARBA00022448"/>
    </source>
</evidence>
<keyword evidence="6" id="KW-0145">Chemotaxis</keyword>
<name>A0A2U1CSU1_9BURK</name>
<dbReference type="EMBL" id="QEKO01000001">
    <property type="protein sequence ID" value="PVY68894.1"/>
    <property type="molecule type" value="Genomic_DNA"/>
</dbReference>
<keyword evidence="13" id="KW-0282">Flagellum</keyword>
<evidence type="ECO:0000256" key="11">
    <source>
        <dbReference type="SAM" id="Coils"/>
    </source>
</evidence>
<dbReference type="RefSeq" id="WP_116517846.1">
    <property type="nucleotide sequence ID" value="NZ_JACCEX010000008.1"/>
</dbReference>
<keyword evidence="13" id="KW-0966">Cell projection</keyword>
<sequence>MAKASTLDMLIDLARNDTDEAARQLAQLHKARQDAEQQLQALHDYRKDYAERLQQVSKMGLTASNYHNFRQFIATLDEAISQQNKILEQMDARLQKGRDSWQAEKRRLSSFETLQTRQMRQQALHDARREQRMNDEISARGYRGMGH</sequence>
<dbReference type="Gene3D" id="1.10.287.1700">
    <property type="match status" value="1"/>
</dbReference>
<evidence type="ECO:0000313" key="14">
    <source>
        <dbReference type="Proteomes" id="UP000246145"/>
    </source>
</evidence>
<dbReference type="InterPro" id="IPR053716">
    <property type="entry name" value="Flag_assembly_chemotaxis_eff"/>
</dbReference>
<dbReference type="AlphaFoldDB" id="A0A2U1CSU1"/>
<evidence type="ECO:0000256" key="3">
    <source>
        <dbReference type="ARBA" id="ARBA00020392"/>
    </source>
</evidence>
<feature type="coiled-coil region" evidence="11">
    <location>
        <begin position="11"/>
        <end position="52"/>
    </location>
</feature>
<protein>
    <recommendedName>
        <fullName evidence="3">Flagellar FliJ protein</fullName>
    </recommendedName>
</protein>
<comment type="similarity">
    <text evidence="2">Belongs to the FliJ family.</text>
</comment>
<dbReference type="PIRSF" id="PIRSF019404">
    <property type="entry name" value="FliJ"/>
    <property type="match status" value="1"/>
</dbReference>
<dbReference type="InterPro" id="IPR012823">
    <property type="entry name" value="Flagell_FliJ"/>
</dbReference>
<dbReference type="GO" id="GO:0015031">
    <property type="term" value="P:protein transport"/>
    <property type="evidence" value="ECO:0007669"/>
    <property type="project" value="UniProtKB-KW"/>
</dbReference>
<keyword evidence="11" id="KW-0175">Coiled coil</keyword>
<dbReference type="GO" id="GO:0044781">
    <property type="term" value="P:bacterial-type flagellum organization"/>
    <property type="evidence" value="ECO:0007669"/>
    <property type="project" value="UniProtKB-KW"/>
</dbReference>
<dbReference type="GO" id="GO:0009288">
    <property type="term" value="C:bacterial-type flagellum"/>
    <property type="evidence" value="ECO:0007669"/>
    <property type="project" value="InterPro"/>
</dbReference>
<evidence type="ECO:0000256" key="2">
    <source>
        <dbReference type="ARBA" id="ARBA00010004"/>
    </source>
</evidence>
<evidence type="ECO:0000256" key="1">
    <source>
        <dbReference type="ARBA" id="ARBA00004413"/>
    </source>
</evidence>
<keyword evidence="13" id="KW-0969">Cilium</keyword>
<dbReference type="PANTHER" id="PTHR38786">
    <property type="entry name" value="FLAGELLAR FLIJ PROTEIN"/>
    <property type="match status" value="1"/>
</dbReference>
<dbReference type="OrthoDB" id="6465096at2"/>
<dbReference type="GO" id="GO:0005886">
    <property type="term" value="C:plasma membrane"/>
    <property type="evidence" value="ECO:0007669"/>
    <property type="project" value="UniProtKB-SubCell"/>
</dbReference>
<dbReference type="PRINTS" id="PR01004">
    <property type="entry name" value="FLGFLIJ"/>
</dbReference>
<evidence type="ECO:0000256" key="5">
    <source>
        <dbReference type="ARBA" id="ARBA00022475"/>
    </source>
</evidence>
<keyword evidence="5" id="KW-1003">Cell membrane</keyword>
<keyword evidence="9" id="KW-0472">Membrane</keyword>
<keyword evidence="10" id="KW-1006">Bacterial flagellum protein export</keyword>
<gene>
    <name evidence="13" type="ORF">C7440_1308</name>
</gene>
<organism evidence="13 14">
    <name type="scientific">Pusillimonas noertemannii</name>
    <dbReference type="NCBI Taxonomy" id="305977"/>
    <lineage>
        <taxon>Bacteria</taxon>
        <taxon>Pseudomonadati</taxon>
        <taxon>Pseudomonadota</taxon>
        <taxon>Betaproteobacteria</taxon>
        <taxon>Burkholderiales</taxon>
        <taxon>Alcaligenaceae</taxon>
        <taxon>Pusillimonas</taxon>
    </lineage>
</organism>
<dbReference type="STRING" id="1231391.GCA_000308195_02714"/>
<reference evidence="13 14" key="1">
    <citation type="submission" date="2018-04" db="EMBL/GenBank/DDBJ databases">
        <title>Genomic Encyclopedia of Type Strains, Phase IV (KMG-IV): sequencing the most valuable type-strain genomes for metagenomic binning, comparative biology and taxonomic classification.</title>
        <authorList>
            <person name="Goeker M."/>
        </authorList>
    </citation>
    <scope>NUCLEOTIDE SEQUENCE [LARGE SCALE GENOMIC DNA]</scope>
    <source>
        <strain evidence="13 14">DSM 10065</strain>
    </source>
</reference>
<evidence type="ECO:0000256" key="8">
    <source>
        <dbReference type="ARBA" id="ARBA00022927"/>
    </source>
</evidence>
<comment type="caution">
    <text evidence="13">The sequence shown here is derived from an EMBL/GenBank/DDBJ whole genome shotgun (WGS) entry which is preliminary data.</text>
</comment>
<keyword evidence="7" id="KW-1005">Bacterial flagellum biogenesis</keyword>